<dbReference type="EMBL" id="BARS01050073">
    <property type="protein sequence ID" value="GAG44953.1"/>
    <property type="molecule type" value="Genomic_DNA"/>
</dbReference>
<name>X0Y8D0_9ZZZZ</name>
<gene>
    <name evidence="1" type="ORF">S01H1_74815</name>
</gene>
<evidence type="ECO:0000313" key="1">
    <source>
        <dbReference type="EMBL" id="GAG44953.1"/>
    </source>
</evidence>
<organism evidence="1">
    <name type="scientific">marine sediment metagenome</name>
    <dbReference type="NCBI Taxonomy" id="412755"/>
    <lineage>
        <taxon>unclassified sequences</taxon>
        <taxon>metagenomes</taxon>
        <taxon>ecological metagenomes</taxon>
    </lineage>
</organism>
<accession>X0Y8D0</accession>
<sequence>MILDAGSSDESIELVKTKPLETEYRCLFSLYRQRMQEPKEVIMPGVDFNV</sequence>
<comment type="caution">
    <text evidence="1">The sequence shown here is derived from an EMBL/GenBank/DDBJ whole genome shotgun (WGS) entry which is preliminary data.</text>
</comment>
<protein>
    <submittedName>
        <fullName evidence="1">Uncharacterized protein</fullName>
    </submittedName>
</protein>
<proteinExistence type="predicted"/>
<feature type="non-terminal residue" evidence="1">
    <location>
        <position position="50"/>
    </location>
</feature>
<reference evidence="1" key="1">
    <citation type="journal article" date="2014" name="Front. Microbiol.">
        <title>High frequency of phylogenetically diverse reductive dehalogenase-homologous genes in deep subseafloor sedimentary metagenomes.</title>
        <authorList>
            <person name="Kawai M."/>
            <person name="Futagami T."/>
            <person name="Toyoda A."/>
            <person name="Takaki Y."/>
            <person name="Nishi S."/>
            <person name="Hori S."/>
            <person name="Arai W."/>
            <person name="Tsubouchi T."/>
            <person name="Morono Y."/>
            <person name="Uchiyama I."/>
            <person name="Ito T."/>
            <person name="Fujiyama A."/>
            <person name="Inagaki F."/>
            <person name="Takami H."/>
        </authorList>
    </citation>
    <scope>NUCLEOTIDE SEQUENCE</scope>
    <source>
        <strain evidence="1">Expedition CK06-06</strain>
    </source>
</reference>
<dbReference type="AlphaFoldDB" id="X0Y8D0"/>